<proteinExistence type="predicted"/>
<keyword evidence="3" id="KW-1185">Reference proteome</keyword>
<gene>
    <name evidence="2" type="ORF">SAMN02745823_03047</name>
</gene>
<dbReference type="GO" id="GO:0008137">
    <property type="term" value="F:NADH dehydrogenase (ubiquinone) activity"/>
    <property type="evidence" value="ECO:0007669"/>
    <property type="project" value="InterPro"/>
</dbReference>
<dbReference type="Pfam" id="PF00329">
    <property type="entry name" value="Complex1_30kDa"/>
    <property type="match status" value="1"/>
</dbReference>
<sequence>MQTETVETGGLYARVAVLASWGYRLVQISCTKTDSGMELTYSFEKDYEILHLRTYWTEDGTIPSIQALYWCAFIYENEIAELFGVTVADMAVDFKGQLYKTARPSPFGAGITIQEA</sequence>
<dbReference type="Gene3D" id="3.30.460.80">
    <property type="entry name" value="NADH:ubiquinone oxidoreductase, 30kDa subunit"/>
    <property type="match status" value="1"/>
</dbReference>
<name>A0A1M5Z0Q4_9FIRM</name>
<evidence type="ECO:0000259" key="1">
    <source>
        <dbReference type="Pfam" id="PF00329"/>
    </source>
</evidence>
<evidence type="ECO:0000313" key="2">
    <source>
        <dbReference type="EMBL" id="SHI17770.1"/>
    </source>
</evidence>
<evidence type="ECO:0000313" key="3">
    <source>
        <dbReference type="Proteomes" id="UP000183995"/>
    </source>
</evidence>
<dbReference type="InterPro" id="IPR001268">
    <property type="entry name" value="NADH_UbQ_OxRdtase_30kDa_su"/>
</dbReference>
<dbReference type="STRING" id="1123282.SAMN02745823_03047"/>
<dbReference type="EMBL" id="FQXV01000012">
    <property type="protein sequence ID" value="SHI17770.1"/>
    <property type="molecule type" value="Genomic_DNA"/>
</dbReference>
<accession>A0A1M5Z0Q4</accession>
<dbReference type="AlphaFoldDB" id="A0A1M5Z0Q4"/>
<reference evidence="2 3" key="1">
    <citation type="submission" date="2016-11" db="EMBL/GenBank/DDBJ databases">
        <authorList>
            <person name="Jaros S."/>
            <person name="Januszkiewicz K."/>
            <person name="Wedrychowicz H."/>
        </authorList>
    </citation>
    <scope>NUCLEOTIDE SEQUENCE [LARGE SCALE GENOMIC DNA]</scope>
    <source>
        <strain evidence="2 3">DSM 10068</strain>
    </source>
</reference>
<dbReference type="InterPro" id="IPR037232">
    <property type="entry name" value="NADH_quin_OxRdtase_su_C/D-like"/>
</dbReference>
<feature type="domain" description="NADH:ubiquinone oxidoreductase 30kDa subunit" evidence="1">
    <location>
        <begin position="25"/>
        <end position="89"/>
    </location>
</feature>
<organism evidence="2 3">
    <name type="scientific">Sporobacter termitidis DSM 10068</name>
    <dbReference type="NCBI Taxonomy" id="1123282"/>
    <lineage>
        <taxon>Bacteria</taxon>
        <taxon>Bacillati</taxon>
        <taxon>Bacillota</taxon>
        <taxon>Clostridia</taxon>
        <taxon>Eubacteriales</taxon>
        <taxon>Oscillospiraceae</taxon>
        <taxon>Sporobacter</taxon>
    </lineage>
</organism>
<dbReference type="SUPFAM" id="SSF143243">
    <property type="entry name" value="Nqo5-like"/>
    <property type="match status" value="1"/>
</dbReference>
<dbReference type="OrthoDB" id="3178054at2"/>
<dbReference type="Proteomes" id="UP000183995">
    <property type="component" value="Unassembled WGS sequence"/>
</dbReference>
<protein>
    <submittedName>
        <fullName evidence="2">Ech hydrogenase subunit D</fullName>
    </submittedName>
</protein>